<evidence type="ECO:0000313" key="1">
    <source>
        <dbReference type="EMBL" id="RDI68804.1"/>
    </source>
</evidence>
<organism evidence="1 2">
    <name type="scientific">Nocardia pseudobrasiliensis</name>
    <dbReference type="NCBI Taxonomy" id="45979"/>
    <lineage>
        <taxon>Bacteria</taxon>
        <taxon>Bacillati</taxon>
        <taxon>Actinomycetota</taxon>
        <taxon>Actinomycetes</taxon>
        <taxon>Mycobacteriales</taxon>
        <taxon>Nocardiaceae</taxon>
        <taxon>Nocardia</taxon>
    </lineage>
</organism>
<accession>A0A370IH70</accession>
<dbReference type="AlphaFoldDB" id="A0A370IH70"/>
<reference evidence="1 2" key="1">
    <citation type="submission" date="2018-07" db="EMBL/GenBank/DDBJ databases">
        <title>Genomic Encyclopedia of Type Strains, Phase IV (KMG-IV): sequencing the most valuable type-strain genomes for metagenomic binning, comparative biology and taxonomic classification.</title>
        <authorList>
            <person name="Goeker M."/>
        </authorList>
    </citation>
    <scope>NUCLEOTIDE SEQUENCE [LARGE SCALE GENOMIC DNA]</scope>
    <source>
        <strain evidence="1 2">DSM 44290</strain>
    </source>
</reference>
<evidence type="ECO:0000313" key="2">
    <source>
        <dbReference type="Proteomes" id="UP000254869"/>
    </source>
</evidence>
<keyword evidence="2" id="KW-1185">Reference proteome</keyword>
<dbReference type="STRING" id="1210086.GCA_001613105_00188"/>
<gene>
    <name evidence="1" type="ORF">DFR76_101339</name>
</gene>
<proteinExistence type="predicted"/>
<dbReference type="Proteomes" id="UP000254869">
    <property type="component" value="Unassembled WGS sequence"/>
</dbReference>
<sequence length="157" mass="16352">MLESLPAIVAAAVSAGAAAGLKDTATQVVADAYRKLKTMIAHRYPAVDLAPVEERPASLPRRAVLAEELEDAGVLDDAELFSAAQELIAIVRAHEASVGAAVSVDLERIQADALRIGQIESTGTGVRVVDGTIDGAIEIVNVRAGRQDPPDPPAARR</sequence>
<dbReference type="RefSeq" id="WP_067990359.1">
    <property type="nucleotide sequence ID" value="NZ_QQBC01000001.1"/>
</dbReference>
<dbReference type="EMBL" id="QQBC01000001">
    <property type="protein sequence ID" value="RDI68804.1"/>
    <property type="molecule type" value="Genomic_DNA"/>
</dbReference>
<name>A0A370IH70_9NOCA</name>
<comment type="caution">
    <text evidence="1">The sequence shown here is derived from an EMBL/GenBank/DDBJ whole genome shotgun (WGS) entry which is preliminary data.</text>
</comment>
<protein>
    <submittedName>
        <fullName evidence="1">Uncharacterized protein</fullName>
    </submittedName>
</protein>